<accession>A0A086JII6</accession>
<gene>
    <name evidence="3" type="ORF">TGDOM2_357770</name>
</gene>
<feature type="transmembrane region" description="Helical" evidence="2">
    <location>
        <begin position="99"/>
        <end position="120"/>
    </location>
</feature>
<evidence type="ECO:0000256" key="1">
    <source>
        <dbReference type="SAM" id="MobiDB-lite"/>
    </source>
</evidence>
<proteinExistence type="predicted"/>
<dbReference type="Proteomes" id="UP000028837">
    <property type="component" value="Unassembled WGS sequence"/>
</dbReference>
<dbReference type="EMBL" id="AHZU02001478">
    <property type="protein sequence ID" value="KFG31954.1"/>
    <property type="molecule type" value="Genomic_DNA"/>
</dbReference>
<reference evidence="3 4" key="1">
    <citation type="submission" date="2014-02" db="EMBL/GenBank/DDBJ databases">
        <authorList>
            <person name="Sibley D."/>
            <person name="Venepally P."/>
            <person name="Karamycheva S."/>
            <person name="Hadjithomas M."/>
            <person name="Khan A."/>
            <person name="Brunk B."/>
            <person name="Roos D."/>
            <person name="Caler E."/>
            <person name="Lorenzi H."/>
        </authorList>
    </citation>
    <scope>NUCLEOTIDE SEQUENCE [LARGE SCALE GENOMIC DNA]</scope>
    <source>
        <strain evidence="3 4">GAB2-2007-GAL-DOM2</strain>
    </source>
</reference>
<evidence type="ECO:0000313" key="4">
    <source>
        <dbReference type="Proteomes" id="UP000028837"/>
    </source>
</evidence>
<keyword evidence="2" id="KW-0472">Membrane</keyword>
<keyword evidence="2 3" id="KW-0812">Transmembrane</keyword>
<dbReference type="AlphaFoldDB" id="A0A086JII6"/>
<sequence length="124" mass="13287">MRLTVPLRGSEGTPSGRPSSFGGDDNESRGSSRHTQTKIKDFFSSPPFSFVCTSSSSLTFVCFFFDPCKRTVRDAGGSFFSLASPPALSRPPNLPSLTLLPLLPSVVALSSSLLFLLFFLSSSV</sequence>
<keyword evidence="2" id="KW-1133">Transmembrane helix</keyword>
<name>A0A086JII6_TOXGO</name>
<dbReference type="VEuPathDB" id="ToxoDB:TGDOM2_357770"/>
<feature type="region of interest" description="Disordered" evidence="1">
    <location>
        <begin position="1"/>
        <end position="36"/>
    </location>
</feature>
<comment type="caution">
    <text evidence="3">The sequence shown here is derived from an EMBL/GenBank/DDBJ whole genome shotgun (WGS) entry which is preliminary data.</text>
</comment>
<evidence type="ECO:0000256" key="2">
    <source>
        <dbReference type="SAM" id="Phobius"/>
    </source>
</evidence>
<organism evidence="3 4">
    <name type="scientific">Toxoplasma gondii GAB2-2007-GAL-DOM2</name>
    <dbReference type="NCBI Taxonomy" id="1130820"/>
    <lineage>
        <taxon>Eukaryota</taxon>
        <taxon>Sar</taxon>
        <taxon>Alveolata</taxon>
        <taxon>Apicomplexa</taxon>
        <taxon>Conoidasida</taxon>
        <taxon>Coccidia</taxon>
        <taxon>Eucoccidiorida</taxon>
        <taxon>Eimeriorina</taxon>
        <taxon>Sarcocystidae</taxon>
        <taxon>Toxoplasma</taxon>
    </lineage>
</organism>
<evidence type="ECO:0000313" key="3">
    <source>
        <dbReference type="EMBL" id="KFG31954.1"/>
    </source>
</evidence>
<protein>
    <submittedName>
        <fullName evidence="3">Putative transmembrane protein</fullName>
    </submittedName>
</protein>